<feature type="non-terminal residue" evidence="1">
    <location>
        <position position="1"/>
    </location>
</feature>
<sequence>QLRHLDGEVRGGLAQTVHVPAASTRRIRLDALAAPVQPTAGLALVGWAPGAERAVRLLAEDRDTALPTAHWQVAVEGPRVTVTARTFVRSLCLFADRLDENSWSDSQLVDLFPGESHTFTVRDLTAALHPDDLQAPVLRAVTTTPWSRRRPTRI</sequence>
<evidence type="ECO:0000313" key="1">
    <source>
        <dbReference type="EMBL" id="AIA95853.1"/>
    </source>
</evidence>
<dbReference type="AlphaFoldDB" id="A0A060CGP0"/>
<reference evidence="1" key="1">
    <citation type="journal article" date="2013" name="Environ. Microbiol.">
        <title>Seasonally variable intestinal metagenomes of the red palm weevil (Rhynchophorus ferrugineus).</title>
        <authorList>
            <person name="Jia S."/>
            <person name="Zhang X."/>
            <person name="Zhang G."/>
            <person name="Yin A."/>
            <person name="Zhang S."/>
            <person name="Li F."/>
            <person name="Wang L."/>
            <person name="Zhao D."/>
            <person name="Yun Q."/>
            <person name="Tala"/>
            <person name="Wang J."/>
            <person name="Sun G."/>
            <person name="Baabdullah M."/>
            <person name="Yu X."/>
            <person name="Hu S."/>
            <person name="Al-Mssallem I.S."/>
            <person name="Yu J."/>
        </authorList>
    </citation>
    <scope>NUCLEOTIDE SEQUENCE</scope>
</reference>
<organism evidence="1">
    <name type="scientific">uncultured Micromonospora sp</name>
    <dbReference type="NCBI Taxonomy" id="429168"/>
    <lineage>
        <taxon>Bacteria</taxon>
        <taxon>Bacillati</taxon>
        <taxon>Actinomycetota</taxon>
        <taxon>Actinomycetes</taxon>
        <taxon>Micromonosporales</taxon>
        <taxon>Micromonosporaceae</taxon>
        <taxon>Micromonospora</taxon>
        <taxon>environmental samples</taxon>
    </lineage>
</organism>
<proteinExistence type="predicted"/>
<name>A0A060CGP0_9ACTN</name>
<dbReference type="EMBL" id="KF128488">
    <property type="protein sequence ID" value="AIA95853.1"/>
    <property type="molecule type" value="Genomic_DNA"/>
</dbReference>
<protein>
    <submittedName>
        <fullName evidence="1">CAZy families GH2 protein</fullName>
    </submittedName>
</protein>
<accession>A0A060CGP0</accession>